<dbReference type="AlphaFoldDB" id="A0A7X5TPR8"/>
<evidence type="ECO:0000313" key="1">
    <source>
        <dbReference type="EMBL" id="NID15380.1"/>
    </source>
</evidence>
<sequence length="97" mass="10227">MVEDEQIVELIKPVSIGKGDGAIEYTELKLREPTAGELEKASAATTGIGSQITLISLVAKVPRSAVEKLCQRDLQAASRVLNSFTDGGQEIPTGGDD</sequence>
<comment type="caution">
    <text evidence="1">The sequence shown here is derived from an EMBL/GenBank/DDBJ whole genome shotgun (WGS) entry which is preliminary data.</text>
</comment>
<organism evidence="1 2">
    <name type="scientific">Luteibacter yeojuensis</name>
    <dbReference type="NCBI Taxonomy" id="345309"/>
    <lineage>
        <taxon>Bacteria</taxon>
        <taxon>Pseudomonadati</taxon>
        <taxon>Pseudomonadota</taxon>
        <taxon>Gammaproteobacteria</taxon>
        <taxon>Lysobacterales</taxon>
        <taxon>Rhodanobacteraceae</taxon>
        <taxon>Luteibacter</taxon>
    </lineage>
</organism>
<gene>
    <name evidence="1" type="ORF">HBF32_07880</name>
</gene>
<name>A0A7X5TPR8_9GAMM</name>
<dbReference type="Pfam" id="PF10109">
    <property type="entry name" value="Phage_TAC_7"/>
    <property type="match status" value="1"/>
</dbReference>
<proteinExistence type="predicted"/>
<protein>
    <submittedName>
        <fullName evidence="1">Phage tail assembly protein</fullName>
    </submittedName>
</protein>
<reference evidence="1 2" key="1">
    <citation type="journal article" date="2006" name="Int. J. Syst. Evol. Microbiol.">
        <title>Dyella yeojuensis sp. nov., isolated from greenhouse soil in Korea.</title>
        <authorList>
            <person name="Kim B.Y."/>
            <person name="Weon H.Y."/>
            <person name="Lee K.H."/>
            <person name="Seok S.J."/>
            <person name="Kwon S.W."/>
            <person name="Go S.J."/>
            <person name="Stackebrandt E."/>
        </authorList>
    </citation>
    <scope>NUCLEOTIDE SEQUENCE [LARGE SCALE GENOMIC DNA]</scope>
    <source>
        <strain evidence="1 2">DSM 17673</strain>
    </source>
</reference>
<dbReference type="Proteomes" id="UP000518878">
    <property type="component" value="Unassembled WGS sequence"/>
</dbReference>
<dbReference type="EMBL" id="JAAQTL010000001">
    <property type="protein sequence ID" value="NID15380.1"/>
    <property type="molecule type" value="Genomic_DNA"/>
</dbReference>
<dbReference type="InterPro" id="IPR019289">
    <property type="entry name" value="Phage_tail_E/E"/>
</dbReference>
<keyword evidence="2" id="KW-1185">Reference proteome</keyword>
<evidence type="ECO:0000313" key="2">
    <source>
        <dbReference type="Proteomes" id="UP000518878"/>
    </source>
</evidence>
<accession>A0A7X5TPR8</accession>